<evidence type="ECO:0000313" key="3">
    <source>
        <dbReference type="EMBL" id="RJG17033.1"/>
    </source>
</evidence>
<gene>
    <name evidence="3" type="ORF">DQX05_28150</name>
</gene>
<accession>A0A3A3GBN4</accession>
<proteinExistence type="predicted"/>
<keyword evidence="2" id="KW-0812">Transmembrane</keyword>
<evidence type="ECO:0000256" key="2">
    <source>
        <dbReference type="SAM" id="Phobius"/>
    </source>
</evidence>
<organism evidence="3 4">
    <name type="scientific">Paenibacillus thiaminolyticus</name>
    <name type="common">Bacillus thiaminolyticus</name>
    <dbReference type="NCBI Taxonomy" id="49283"/>
    <lineage>
        <taxon>Bacteria</taxon>
        <taxon>Bacillati</taxon>
        <taxon>Bacillota</taxon>
        <taxon>Bacilli</taxon>
        <taxon>Bacillales</taxon>
        <taxon>Paenibacillaceae</taxon>
        <taxon>Paenibacillus</taxon>
    </lineage>
</organism>
<keyword evidence="2" id="KW-1133">Transmembrane helix</keyword>
<dbReference type="PANTHER" id="PTHR34351:SF1">
    <property type="entry name" value="SLR1927 PROTEIN"/>
    <property type="match status" value="1"/>
</dbReference>
<name>A0A3A3GBN4_PANTH</name>
<dbReference type="EMBL" id="QYZD01000052">
    <property type="protein sequence ID" value="RJG17033.1"/>
    <property type="molecule type" value="Genomic_DNA"/>
</dbReference>
<comment type="caution">
    <text evidence="3">The sequence shown here is derived from an EMBL/GenBank/DDBJ whole genome shotgun (WGS) entry which is preliminary data.</text>
</comment>
<dbReference type="PANTHER" id="PTHR34351">
    <property type="entry name" value="SLR1927 PROTEIN-RELATED"/>
    <property type="match status" value="1"/>
</dbReference>
<dbReference type="Proteomes" id="UP000266177">
    <property type="component" value="Unassembled WGS sequence"/>
</dbReference>
<dbReference type="AlphaFoldDB" id="A0A3A3GBN4"/>
<feature type="region of interest" description="Disordered" evidence="1">
    <location>
        <begin position="188"/>
        <end position="220"/>
    </location>
</feature>
<sequence>MKQPAIPVGRFLLTSAGCAALAAAGWGRNSPAELFLAAVLGAMLLNGVRLHIIGRQLAGVRLVHELGQAERVVPGADPGSLAFRVAISGAKRWPVRWLTVEEAWTRTGGDGGVWVCRRLLFVRQGEETRYTVSFAGAPRGVYRLTGAELAYGDLFGWFGGRVRLDLPSAAEAPQPVLVIPPSPVRSAALPDAAPGAAHEDGPPPLAGAADTADGGVPAPSAGGVRGVELQAYRPGTPLRAVDWRTYAKRRVLAVRVPEADGCAPADIAMDDVPWRSEAQPGQHAPMEAVLSAAAAAVRAAAEAGRPVRLLRLSDGAVAGGARQALAALAAERPGPAALLGWDRPQPAGAGPHGAAHWPAAEPLPPIRAVTLISYREDPAVLDRLQDAAGEVRIGGWLTAARWPQSSAPAAPASAWAFLWREHSEPGASIGRRESDALPYYRPSRQG</sequence>
<keyword evidence="2" id="KW-0472">Membrane</keyword>
<reference evidence="3 4" key="1">
    <citation type="submission" date="2018-09" db="EMBL/GenBank/DDBJ databases">
        <title>Paenibacillus SK2017-BO5.</title>
        <authorList>
            <person name="Piskunova J.V."/>
            <person name="Dubiley S.A."/>
            <person name="Severinov K.V."/>
        </authorList>
    </citation>
    <scope>NUCLEOTIDE SEQUENCE [LARGE SCALE GENOMIC DNA]</scope>
    <source>
        <strain evidence="3 4">BO5</strain>
    </source>
</reference>
<dbReference type="OrthoDB" id="2534185at2"/>
<dbReference type="RefSeq" id="WP_119796585.1">
    <property type="nucleotide sequence ID" value="NZ_QYZD01000052.1"/>
</dbReference>
<protein>
    <submittedName>
        <fullName evidence="3">DUF58 domain-containing protein</fullName>
    </submittedName>
</protein>
<evidence type="ECO:0000313" key="4">
    <source>
        <dbReference type="Proteomes" id="UP000266177"/>
    </source>
</evidence>
<evidence type="ECO:0000256" key="1">
    <source>
        <dbReference type="SAM" id="MobiDB-lite"/>
    </source>
</evidence>
<feature type="transmembrane region" description="Helical" evidence="2">
    <location>
        <begin position="34"/>
        <end position="52"/>
    </location>
</feature>